<reference evidence="2" key="1">
    <citation type="submission" date="2023-03" db="EMBL/GenBank/DDBJ databases">
        <title>Amycolatopsis taiwanensis NBRC 103393.</title>
        <authorList>
            <person name="Ichikawa N."/>
            <person name="Sato H."/>
            <person name="Tonouchi N."/>
        </authorList>
    </citation>
    <scope>NUCLEOTIDE SEQUENCE</scope>
    <source>
        <strain evidence="2">NBRC 103393</strain>
    </source>
</reference>
<dbReference type="EMBL" id="BSTI01000001">
    <property type="protein sequence ID" value="GLY64109.1"/>
    <property type="molecule type" value="Genomic_DNA"/>
</dbReference>
<name>A0A9W6QV26_9PSEU</name>
<dbReference type="AlphaFoldDB" id="A0A9W6QV26"/>
<protein>
    <submittedName>
        <fullName evidence="2">Uncharacterized protein</fullName>
    </submittedName>
</protein>
<proteinExistence type="inferred from homology"/>
<dbReference type="InterPro" id="IPR036165">
    <property type="entry name" value="YefM-like_sf"/>
</dbReference>
<organism evidence="2 3">
    <name type="scientific">Amycolatopsis taiwanensis</name>
    <dbReference type="NCBI Taxonomy" id="342230"/>
    <lineage>
        <taxon>Bacteria</taxon>
        <taxon>Bacillati</taxon>
        <taxon>Actinomycetota</taxon>
        <taxon>Actinomycetes</taxon>
        <taxon>Pseudonocardiales</taxon>
        <taxon>Pseudonocardiaceae</taxon>
        <taxon>Amycolatopsis</taxon>
    </lineage>
</organism>
<evidence type="ECO:0000313" key="3">
    <source>
        <dbReference type="Proteomes" id="UP001165136"/>
    </source>
</evidence>
<dbReference type="Proteomes" id="UP001165136">
    <property type="component" value="Unassembled WGS sequence"/>
</dbReference>
<evidence type="ECO:0000256" key="1">
    <source>
        <dbReference type="ARBA" id="ARBA00009981"/>
    </source>
</evidence>
<keyword evidence="3" id="KW-1185">Reference proteome</keyword>
<sequence>MSAARALRNVLVHLSPEVAAQALIEQFPWVDVLAGDDQAQFVTDFRAPYLLPPKTGMAAKRGDRVVSLDDYRPLKETVYLLGSPENARRLITAIERLETGTARTRRLKPVWGQYVDRVFGVSRARPGEAISLRRGGRPSAEAAGRGWNRRV</sequence>
<accession>A0A9W6QV26</accession>
<comment type="similarity">
    <text evidence="1">Belongs to the phD/YefM antitoxin family.</text>
</comment>
<evidence type="ECO:0000313" key="2">
    <source>
        <dbReference type="EMBL" id="GLY64109.1"/>
    </source>
</evidence>
<dbReference type="SUPFAM" id="SSF143120">
    <property type="entry name" value="YefM-like"/>
    <property type="match status" value="1"/>
</dbReference>
<comment type="caution">
    <text evidence="2">The sequence shown here is derived from an EMBL/GenBank/DDBJ whole genome shotgun (WGS) entry which is preliminary data.</text>
</comment>
<dbReference type="Gene3D" id="6.10.250.330">
    <property type="match status" value="1"/>
</dbReference>
<gene>
    <name evidence="2" type="ORF">Atai01_07280</name>
</gene>